<comment type="caution">
    <text evidence="1">The sequence shown here is derived from an EMBL/GenBank/DDBJ whole genome shotgun (WGS) entry which is preliminary data.</text>
</comment>
<dbReference type="SUPFAM" id="SSF50129">
    <property type="entry name" value="GroES-like"/>
    <property type="match status" value="1"/>
</dbReference>
<name>A0ABQ1BAF3_9EURO</name>
<reference evidence="1 2" key="1">
    <citation type="submission" date="2020-01" db="EMBL/GenBank/DDBJ databases">
        <title>Draft genome sequence of Aspergillus udagawae IFM 53868.</title>
        <authorList>
            <person name="Takahashi H."/>
            <person name="Yaguchi T."/>
        </authorList>
    </citation>
    <scope>NUCLEOTIDE SEQUENCE [LARGE SCALE GENOMIC DNA]</scope>
    <source>
        <strain evidence="1 2">IFM 53868</strain>
    </source>
</reference>
<evidence type="ECO:0000313" key="2">
    <source>
        <dbReference type="Proteomes" id="UP000465266"/>
    </source>
</evidence>
<keyword evidence="2" id="KW-1185">Reference proteome</keyword>
<dbReference type="Proteomes" id="UP000465266">
    <property type="component" value="Unassembled WGS sequence"/>
</dbReference>
<dbReference type="EMBL" id="BLKG01000148">
    <property type="protein sequence ID" value="GFF97364.1"/>
    <property type="molecule type" value="Genomic_DNA"/>
</dbReference>
<proteinExistence type="predicted"/>
<dbReference type="Gene3D" id="3.90.180.10">
    <property type="entry name" value="Medium-chain alcohol dehydrogenases, catalytic domain"/>
    <property type="match status" value="1"/>
</dbReference>
<protein>
    <submittedName>
        <fullName evidence="1">Uncharacterized protein YNL134C</fullName>
    </submittedName>
</protein>
<evidence type="ECO:0000313" key="1">
    <source>
        <dbReference type="EMBL" id="GFF97364.1"/>
    </source>
</evidence>
<accession>A0ABQ1BAF3</accession>
<dbReference type="InterPro" id="IPR011032">
    <property type="entry name" value="GroES-like_sf"/>
</dbReference>
<sequence length="131" mass="14468">MLSTCPTRSLPERQTAVMAQGLGKLAIQQYKPIHPLSPDTVFVKTAAVAINLADAKTLGYSPAAGAILGHDFRRHGRPHADFLLKVPQHMSLERRPRRWGPELPSLRWLSSGTVHACIHRAAARSSFYHAQ</sequence>
<gene>
    <name evidence="1" type="ORF">IFM53868_09047</name>
</gene>
<organism evidence="1 2">
    <name type="scientific">Aspergillus udagawae</name>
    <dbReference type="NCBI Taxonomy" id="91492"/>
    <lineage>
        <taxon>Eukaryota</taxon>
        <taxon>Fungi</taxon>
        <taxon>Dikarya</taxon>
        <taxon>Ascomycota</taxon>
        <taxon>Pezizomycotina</taxon>
        <taxon>Eurotiomycetes</taxon>
        <taxon>Eurotiomycetidae</taxon>
        <taxon>Eurotiales</taxon>
        <taxon>Aspergillaceae</taxon>
        <taxon>Aspergillus</taxon>
        <taxon>Aspergillus subgen. Fumigati</taxon>
    </lineage>
</organism>